<evidence type="ECO:0000256" key="1">
    <source>
        <dbReference type="SAM" id="MobiDB-lite"/>
    </source>
</evidence>
<organism evidence="2 3">
    <name type="scientific">Bacillus songklensis</name>
    <dbReference type="NCBI Taxonomy" id="1069116"/>
    <lineage>
        <taxon>Bacteria</taxon>
        <taxon>Bacillati</taxon>
        <taxon>Bacillota</taxon>
        <taxon>Bacilli</taxon>
        <taxon>Bacillales</taxon>
        <taxon>Bacillaceae</taxon>
        <taxon>Bacillus</taxon>
    </lineage>
</organism>
<evidence type="ECO:0000313" key="3">
    <source>
        <dbReference type="Proteomes" id="UP001595752"/>
    </source>
</evidence>
<feature type="region of interest" description="Disordered" evidence="1">
    <location>
        <begin position="1"/>
        <end position="23"/>
    </location>
</feature>
<name>A0ABV8BBN7_9BACI</name>
<feature type="compositionally biased region" description="Polar residues" evidence="1">
    <location>
        <begin position="1"/>
        <end position="21"/>
    </location>
</feature>
<accession>A0ABV8BBN7</accession>
<keyword evidence="3" id="KW-1185">Reference proteome</keyword>
<dbReference type="Pfam" id="PF07875">
    <property type="entry name" value="Coat_F"/>
    <property type="match status" value="1"/>
</dbReference>
<dbReference type="RefSeq" id="WP_377919070.1">
    <property type="nucleotide sequence ID" value="NZ_JBHRZT010000073.1"/>
</dbReference>
<protein>
    <submittedName>
        <fullName evidence="2">Spore coat protein</fullName>
    </submittedName>
</protein>
<reference evidence="3" key="1">
    <citation type="journal article" date="2019" name="Int. J. Syst. Evol. Microbiol.">
        <title>The Global Catalogue of Microorganisms (GCM) 10K type strain sequencing project: providing services to taxonomists for standard genome sequencing and annotation.</title>
        <authorList>
            <consortium name="The Broad Institute Genomics Platform"/>
            <consortium name="The Broad Institute Genome Sequencing Center for Infectious Disease"/>
            <person name="Wu L."/>
            <person name="Ma J."/>
        </authorList>
    </citation>
    <scope>NUCLEOTIDE SEQUENCE [LARGE SCALE GENOMIC DNA]</scope>
    <source>
        <strain evidence="3">CCUG 61889</strain>
    </source>
</reference>
<keyword evidence="2" id="KW-0946">Virion</keyword>
<sequence>MNQNQNKIQNPETQVPKTPQMNDRDFINDILATEKYMTTSYCTALHEFSHDALYRDILGIFNETENTQRELYNLMFKKGWYGIEAAEQQKLQQSYQQFSGYKSQFPVH</sequence>
<keyword evidence="2" id="KW-0167">Capsid protein</keyword>
<dbReference type="EMBL" id="JBHRZT010000073">
    <property type="protein sequence ID" value="MFC3886656.1"/>
    <property type="molecule type" value="Genomic_DNA"/>
</dbReference>
<dbReference type="Proteomes" id="UP001595752">
    <property type="component" value="Unassembled WGS sequence"/>
</dbReference>
<gene>
    <name evidence="2" type="ORF">ACFOU2_25420</name>
</gene>
<proteinExistence type="predicted"/>
<dbReference type="InterPro" id="IPR012851">
    <property type="entry name" value="Spore_coat_CotF-like"/>
</dbReference>
<evidence type="ECO:0000313" key="2">
    <source>
        <dbReference type="EMBL" id="MFC3886656.1"/>
    </source>
</evidence>
<comment type="caution">
    <text evidence="2">The sequence shown here is derived from an EMBL/GenBank/DDBJ whole genome shotgun (WGS) entry which is preliminary data.</text>
</comment>